<dbReference type="AlphaFoldDB" id="A0A974Y325"/>
<evidence type="ECO:0000256" key="2">
    <source>
        <dbReference type="ARBA" id="ARBA00023082"/>
    </source>
</evidence>
<dbReference type="GO" id="GO:0003899">
    <property type="term" value="F:DNA-directed RNA polymerase activity"/>
    <property type="evidence" value="ECO:0007669"/>
    <property type="project" value="InterPro"/>
</dbReference>
<dbReference type="InterPro" id="IPR014284">
    <property type="entry name" value="RNA_pol_sigma-70_dom"/>
</dbReference>
<dbReference type="EMBL" id="CP060096">
    <property type="protein sequence ID" value="QSZ26585.1"/>
    <property type="molecule type" value="Genomic_DNA"/>
</dbReference>
<evidence type="ECO:0000256" key="5">
    <source>
        <dbReference type="RuleBase" id="RU362124"/>
    </source>
</evidence>
<dbReference type="Proteomes" id="UP000671913">
    <property type="component" value="Chromosome"/>
</dbReference>
<dbReference type="GO" id="GO:0003677">
    <property type="term" value="F:DNA binding"/>
    <property type="evidence" value="ECO:0007669"/>
    <property type="project" value="UniProtKB-KW"/>
</dbReference>
<dbReference type="InterPro" id="IPR007627">
    <property type="entry name" value="RNA_pol_sigma70_r2"/>
</dbReference>
<dbReference type="InterPro" id="IPR012845">
    <property type="entry name" value="RNA_pol_sigma_FliA_WhiG"/>
</dbReference>
<organism evidence="8 9">
    <name type="scientific">Aceticella autotrophica</name>
    <dbReference type="NCBI Taxonomy" id="2755338"/>
    <lineage>
        <taxon>Bacteria</taxon>
        <taxon>Bacillati</taxon>
        <taxon>Bacillota</taxon>
        <taxon>Clostridia</taxon>
        <taxon>Thermoanaerobacterales</taxon>
        <taxon>Thermoanaerobacteraceae</taxon>
        <taxon>Aceticella</taxon>
    </lineage>
</organism>
<evidence type="ECO:0000259" key="7">
    <source>
        <dbReference type="PROSITE" id="PS00716"/>
    </source>
</evidence>
<dbReference type="NCBIfam" id="TIGR02937">
    <property type="entry name" value="sigma70-ECF"/>
    <property type="match status" value="1"/>
</dbReference>
<dbReference type="InterPro" id="IPR007630">
    <property type="entry name" value="RNA_pol_sigma70_r4"/>
</dbReference>
<dbReference type="InterPro" id="IPR000943">
    <property type="entry name" value="RNA_pol_sigma70"/>
</dbReference>
<reference evidence="8" key="1">
    <citation type="submission" date="2020-08" db="EMBL/GenBank/DDBJ databases">
        <title>Genomic insights into the carbon and energy metabolism of the first obligate autotrophic acetogenic bacterium Aceticella autotrophica gen. nov., sp. nov.</title>
        <authorList>
            <person name="Toshchakov S.V."/>
            <person name="Elcheninov A.G."/>
            <person name="Kublanov I.V."/>
            <person name="Frolov E.N."/>
            <person name="Lebedinsky A.V."/>
        </authorList>
    </citation>
    <scope>NUCLEOTIDE SEQUENCE</scope>
    <source>
        <strain evidence="8">3443-3Ac</strain>
    </source>
</reference>
<evidence type="ECO:0000256" key="1">
    <source>
        <dbReference type="ARBA" id="ARBA00023015"/>
    </source>
</evidence>
<dbReference type="PANTHER" id="PTHR30385:SF7">
    <property type="entry name" value="RNA POLYMERASE SIGMA FACTOR FLIA"/>
    <property type="match status" value="1"/>
</dbReference>
<dbReference type="GO" id="GO:0006352">
    <property type="term" value="P:DNA-templated transcription initiation"/>
    <property type="evidence" value="ECO:0007669"/>
    <property type="project" value="InterPro"/>
</dbReference>
<keyword evidence="3 5" id="KW-0238">DNA-binding</keyword>
<keyword evidence="2 5" id="KW-0731">Sigma factor</keyword>
<dbReference type="SUPFAM" id="SSF88946">
    <property type="entry name" value="Sigma2 domain of RNA polymerase sigma factors"/>
    <property type="match status" value="1"/>
</dbReference>
<evidence type="ECO:0000256" key="3">
    <source>
        <dbReference type="ARBA" id="ARBA00023125"/>
    </source>
</evidence>
<dbReference type="PRINTS" id="PR00046">
    <property type="entry name" value="SIGMA70FCT"/>
</dbReference>
<evidence type="ECO:0000313" key="8">
    <source>
        <dbReference type="EMBL" id="QSZ26585.1"/>
    </source>
</evidence>
<keyword evidence="1 5" id="KW-0805">Transcription regulation</keyword>
<dbReference type="InterPro" id="IPR013324">
    <property type="entry name" value="RNA_pol_sigma_r3/r4-like"/>
</dbReference>
<dbReference type="PANTHER" id="PTHR30385">
    <property type="entry name" value="SIGMA FACTOR F FLAGELLAR"/>
    <property type="match status" value="1"/>
</dbReference>
<name>A0A974Y325_9THEO</name>
<dbReference type="Pfam" id="PF04545">
    <property type="entry name" value="Sigma70_r4"/>
    <property type="match status" value="1"/>
</dbReference>
<dbReference type="Gene3D" id="1.10.1740.10">
    <property type="match status" value="1"/>
</dbReference>
<dbReference type="Pfam" id="PF04542">
    <property type="entry name" value="Sigma70_r2"/>
    <property type="match status" value="1"/>
</dbReference>
<dbReference type="GO" id="GO:0016987">
    <property type="term" value="F:sigma factor activity"/>
    <property type="evidence" value="ECO:0007669"/>
    <property type="project" value="UniProtKB-KW"/>
</dbReference>
<feature type="domain" description="RNA polymerase sigma-70" evidence="7">
    <location>
        <begin position="212"/>
        <end position="238"/>
    </location>
</feature>
<sequence>MSIIEQDLWRKYISMKDDKIKDDIIIRYMPLVKHVVKKLCISEISQADFDDLLSQGMIGLIDAVNKYDISKGVKFETYASIRIKGEIIDYLRKKDWIPRSLKKKYKKIEIAIEILQRKYKRDPSIEEIIDVSGLPKNDILKTLTYINAGIISSLEEAIENNIKINSLTNNDLVNPEDEIIAQDLKKKIAKAIDELQDKEKLVISLYYYKDLNYKEISQVLGLTESRISQIHSKAINKLRVTLSNYY</sequence>
<comment type="similarity">
    <text evidence="5">Belongs to the sigma-70 factor family.</text>
</comment>
<dbReference type="RefSeq" id="WP_284679263.1">
    <property type="nucleotide sequence ID" value="NZ_CP060096.1"/>
</dbReference>
<gene>
    <name evidence="8" type="ORF">ACETAC_06625</name>
</gene>
<dbReference type="SUPFAM" id="SSF88659">
    <property type="entry name" value="Sigma3 and sigma4 domains of RNA polymerase sigma factors"/>
    <property type="match status" value="2"/>
</dbReference>
<dbReference type="PIRSF" id="PIRSF000770">
    <property type="entry name" value="RNA_pol_sigma-SigE/K"/>
    <property type="match status" value="1"/>
</dbReference>
<dbReference type="NCBIfam" id="NF005413">
    <property type="entry name" value="PRK06986.1"/>
    <property type="match status" value="1"/>
</dbReference>
<dbReference type="PROSITE" id="PS00715">
    <property type="entry name" value="SIGMA70_1"/>
    <property type="match status" value="1"/>
</dbReference>
<evidence type="ECO:0000313" key="9">
    <source>
        <dbReference type="Proteomes" id="UP000671913"/>
    </source>
</evidence>
<protein>
    <recommendedName>
        <fullName evidence="5">RNA polymerase sigma factor</fullName>
    </recommendedName>
</protein>
<dbReference type="KEGG" id="aaut:ACETAC_06625"/>
<evidence type="ECO:0000259" key="6">
    <source>
        <dbReference type="PROSITE" id="PS00715"/>
    </source>
</evidence>
<keyword evidence="9" id="KW-1185">Reference proteome</keyword>
<comment type="function">
    <text evidence="5">Sigma factors are initiation factors that promote the attachment of RNA polymerase to specific initiation sites and are then released.</text>
</comment>
<dbReference type="NCBIfam" id="TIGR02479">
    <property type="entry name" value="FliA_WhiG"/>
    <property type="match status" value="1"/>
</dbReference>
<dbReference type="InterPro" id="IPR013325">
    <property type="entry name" value="RNA_pol_sigma_r2"/>
</dbReference>
<dbReference type="Gene3D" id="1.20.140.160">
    <property type="match status" value="1"/>
</dbReference>
<dbReference type="CDD" id="cd06171">
    <property type="entry name" value="Sigma70_r4"/>
    <property type="match status" value="1"/>
</dbReference>
<keyword evidence="4 5" id="KW-0804">Transcription</keyword>
<feature type="domain" description="RNA polymerase sigma-70" evidence="6">
    <location>
        <begin position="51"/>
        <end position="64"/>
    </location>
</feature>
<proteinExistence type="inferred from homology"/>
<dbReference type="PROSITE" id="PS00716">
    <property type="entry name" value="SIGMA70_2"/>
    <property type="match status" value="1"/>
</dbReference>
<accession>A0A974Y325</accession>
<evidence type="ECO:0000256" key="4">
    <source>
        <dbReference type="ARBA" id="ARBA00023163"/>
    </source>
</evidence>